<gene>
    <name evidence="10" type="ORF">QVN40_05995</name>
</gene>
<protein>
    <submittedName>
        <fullName evidence="10">Heavy metal translocating P-type ATPase</fullName>
    </submittedName>
</protein>
<dbReference type="GO" id="GO:0046872">
    <property type="term" value="F:metal ion binding"/>
    <property type="evidence" value="ECO:0007669"/>
    <property type="project" value="UniProtKB-KW"/>
</dbReference>
<dbReference type="NCBIfam" id="TIGR01525">
    <property type="entry name" value="ATPase-IB_hvy"/>
    <property type="match status" value="1"/>
</dbReference>
<dbReference type="GO" id="GO:0019829">
    <property type="term" value="F:ATPase-coupled monoatomic cation transmembrane transporter activity"/>
    <property type="evidence" value="ECO:0007669"/>
    <property type="project" value="InterPro"/>
</dbReference>
<dbReference type="InterPro" id="IPR059000">
    <property type="entry name" value="ATPase_P-type_domA"/>
</dbReference>
<dbReference type="InterPro" id="IPR044492">
    <property type="entry name" value="P_typ_ATPase_HD_dom"/>
</dbReference>
<feature type="transmembrane region" description="Helical" evidence="8">
    <location>
        <begin position="104"/>
        <end position="121"/>
    </location>
</feature>
<dbReference type="InterPro" id="IPR001757">
    <property type="entry name" value="P_typ_ATPase"/>
</dbReference>
<keyword evidence="8" id="KW-0547">Nucleotide-binding</keyword>
<keyword evidence="3 8" id="KW-0812">Transmembrane</keyword>
<name>A0AAW7JPG7_9ACTN</name>
<proteinExistence type="inferred from homology"/>
<evidence type="ECO:0000256" key="1">
    <source>
        <dbReference type="ARBA" id="ARBA00004651"/>
    </source>
</evidence>
<keyword evidence="6 8" id="KW-1133">Transmembrane helix</keyword>
<keyword evidence="8" id="KW-1003">Cell membrane</keyword>
<evidence type="ECO:0000256" key="7">
    <source>
        <dbReference type="ARBA" id="ARBA00023136"/>
    </source>
</evidence>
<dbReference type="GO" id="GO:0015086">
    <property type="term" value="F:cadmium ion transmembrane transporter activity"/>
    <property type="evidence" value="ECO:0007669"/>
    <property type="project" value="TreeGrafter"/>
</dbReference>
<dbReference type="InterPro" id="IPR023299">
    <property type="entry name" value="ATPase_P-typ_cyto_dom_N"/>
</dbReference>
<dbReference type="GO" id="GO:0005886">
    <property type="term" value="C:plasma membrane"/>
    <property type="evidence" value="ECO:0007669"/>
    <property type="project" value="UniProtKB-SubCell"/>
</dbReference>
<dbReference type="SFLD" id="SFLDS00003">
    <property type="entry name" value="Haloacid_Dehalogenase"/>
    <property type="match status" value="1"/>
</dbReference>
<feature type="transmembrane region" description="Helical" evidence="8">
    <location>
        <begin position="12"/>
        <end position="35"/>
    </location>
</feature>
<dbReference type="SUPFAM" id="SSF56784">
    <property type="entry name" value="HAD-like"/>
    <property type="match status" value="1"/>
</dbReference>
<dbReference type="EMBL" id="JAUEIR010000005">
    <property type="protein sequence ID" value="MDN0069259.1"/>
    <property type="molecule type" value="Genomic_DNA"/>
</dbReference>
<dbReference type="InterPro" id="IPR023298">
    <property type="entry name" value="ATPase_P-typ_TM_dom_sf"/>
</dbReference>
<dbReference type="Pfam" id="PF00122">
    <property type="entry name" value="E1-E2_ATPase"/>
    <property type="match status" value="1"/>
</dbReference>
<evidence type="ECO:0000256" key="4">
    <source>
        <dbReference type="ARBA" id="ARBA00022723"/>
    </source>
</evidence>
<dbReference type="InterPro" id="IPR051014">
    <property type="entry name" value="Cation_Transport_ATPase_IB"/>
</dbReference>
<comment type="similarity">
    <text evidence="2 8">Belongs to the cation transport ATPase (P-type) (TC 3.A.3) family. Type IB subfamily.</text>
</comment>
<reference evidence="10" key="2">
    <citation type="submission" date="2023-08" db="EMBL/GenBank/DDBJ databases">
        <title>Identification and characterization of horizontal gene transfer across gut microbiota members of farm animals based on homology search.</title>
        <authorList>
            <person name="Schwarzerova J."/>
            <person name="Nykrynova M."/>
            <person name="Jureckova K."/>
            <person name="Cejkova D."/>
            <person name="Rychlik I."/>
        </authorList>
    </citation>
    <scope>NUCLEOTIDE SEQUENCE</scope>
    <source>
        <strain evidence="10">15_COKtk</strain>
    </source>
</reference>
<dbReference type="SUPFAM" id="SSF81653">
    <property type="entry name" value="Calcium ATPase, transduction domain A"/>
    <property type="match status" value="1"/>
</dbReference>
<evidence type="ECO:0000256" key="8">
    <source>
        <dbReference type="RuleBase" id="RU362081"/>
    </source>
</evidence>
<feature type="domain" description="P-type ATPase A" evidence="9">
    <location>
        <begin position="134"/>
        <end position="233"/>
    </location>
</feature>
<dbReference type="Pfam" id="PF00702">
    <property type="entry name" value="Hydrolase"/>
    <property type="match status" value="1"/>
</dbReference>
<dbReference type="Gene3D" id="2.70.150.10">
    <property type="entry name" value="Calcium-transporting ATPase, cytoplasmic transduction domain A"/>
    <property type="match status" value="1"/>
</dbReference>
<dbReference type="NCBIfam" id="TIGR01494">
    <property type="entry name" value="ATPase_P-type"/>
    <property type="match status" value="1"/>
</dbReference>
<dbReference type="InterPro" id="IPR036412">
    <property type="entry name" value="HAD-like_sf"/>
</dbReference>
<dbReference type="InterPro" id="IPR027256">
    <property type="entry name" value="P-typ_ATPase_IB"/>
</dbReference>
<evidence type="ECO:0000256" key="2">
    <source>
        <dbReference type="ARBA" id="ARBA00006024"/>
    </source>
</evidence>
<dbReference type="AlphaFoldDB" id="A0AAW7JPG7"/>
<dbReference type="Proteomes" id="UP001168505">
    <property type="component" value="Unassembled WGS sequence"/>
</dbReference>
<dbReference type="GO" id="GO:0005524">
    <property type="term" value="F:ATP binding"/>
    <property type="evidence" value="ECO:0007669"/>
    <property type="project" value="UniProtKB-UniRule"/>
</dbReference>
<evidence type="ECO:0000313" key="10">
    <source>
        <dbReference type="EMBL" id="MDN0069259.1"/>
    </source>
</evidence>
<feature type="transmembrane region" description="Helical" evidence="8">
    <location>
        <begin position="610"/>
        <end position="628"/>
    </location>
</feature>
<comment type="caution">
    <text evidence="10">The sequence shown here is derived from an EMBL/GenBank/DDBJ whole genome shotgun (WGS) entry which is preliminary data.</text>
</comment>
<dbReference type="SFLD" id="SFLDG00002">
    <property type="entry name" value="C1.7:_P-type_atpase_like"/>
    <property type="match status" value="1"/>
</dbReference>
<feature type="transmembrane region" description="Helical" evidence="8">
    <location>
        <begin position="41"/>
        <end position="60"/>
    </location>
</feature>
<dbReference type="PANTHER" id="PTHR48085:SF5">
    <property type="entry name" value="CADMIUM_ZINC-TRANSPORTING ATPASE HMA4-RELATED"/>
    <property type="match status" value="1"/>
</dbReference>
<evidence type="ECO:0000259" key="9">
    <source>
        <dbReference type="Pfam" id="PF00122"/>
    </source>
</evidence>
<comment type="subcellular location">
    <subcellularLocation>
        <location evidence="1">Cell membrane</location>
        <topology evidence="1">Multi-pass membrane protein</topology>
    </subcellularLocation>
</comment>
<dbReference type="PRINTS" id="PR00119">
    <property type="entry name" value="CATATPASE"/>
</dbReference>
<dbReference type="SUPFAM" id="SSF81665">
    <property type="entry name" value="Calcium ATPase, transmembrane domain M"/>
    <property type="match status" value="1"/>
</dbReference>
<dbReference type="RefSeq" id="WP_289827072.1">
    <property type="nucleotide sequence ID" value="NZ_JAUEIR010000005.1"/>
</dbReference>
<reference evidence="10" key="1">
    <citation type="submission" date="2023-06" db="EMBL/GenBank/DDBJ databases">
        <authorList>
            <person name="Zeman M."/>
            <person name="Kubasova T."/>
            <person name="Jahodarova E."/>
            <person name="Nykrynova M."/>
            <person name="Rychlik I."/>
        </authorList>
    </citation>
    <scope>NUCLEOTIDE SEQUENCE</scope>
    <source>
        <strain evidence="10">15_COKtk</strain>
    </source>
</reference>
<feature type="transmembrane region" description="Helical" evidence="8">
    <location>
        <begin position="72"/>
        <end position="92"/>
    </location>
</feature>
<dbReference type="FunFam" id="2.70.150.10:FF:000002">
    <property type="entry name" value="Copper-transporting ATPase 1, putative"/>
    <property type="match status" value="1"/>
</dbReference>
<keyword evidence="5" id="KW-1278">Translocase</keyword>
<sequence>MNKKQKRWRNRIVLALVIFIVVYAVEELGVLGAIFGAPGDLYASFALFLIPYLIAGYDVLQKAWRNIRHGQAFDESFLMTVATIGAFAMVFFPEAEPHMAEGAAVMLFYQVGELFQSYAVGQSRKSISAMMDIAPDYANIEQDGQLVEVDPDEVQVGDIIVVKPGERVPIDGVITEGVSQLDTAALTGESIPRHVEPGADVISGCINMTGMLHIRTTKPFGESTVSRILELVENASEKKARTENFITRFARWYTPIVTGAAVLLAVIPPLLGMGAWSDWILRGLTFLVVSCPCALVISVPLSFFGGIGGASKLGILVKGSNYLELLSKVDTVVFDKTGTLTNGTFNVVAIHPEAGVDPDYVLSNAAYAEAFSDHPIAVSVRQAYSGEIDQARIRDVKEESGHGVSAHVDEHVVMVGNDKLMAEHGARWHECDLTGTILHVTVDGRYIGHIVIADVVKDDAEQTIRDLHAAGVTKCVMLTGDRRDVAEAVGEKLGLDEVHAQLLPADKVSAVERLLGFERGDAKLAFVGDGINDAPVLTRADVGIAMGAMGSDAAIEAADVVLMDDKPSKIARAIRIARKTMRIVWQNIVFALAVKIAILLLAAIGVANMWLAVFGDVGVAIIAILNAMRAMRVKGV</sequence>
<dbReference type="InterPro" id="IPR008250">
    <property type="entry name" value="ATPase_P-typ_transduc_dom_A_sf"/>
</dbReference>
<feature type="transmembrane region" description="Helical" evidence="8">
    <location>
        <begin position="279"/>
        <end position="304"/>
    </location>
</feature>
<evidence type="ECO:0000256" key="5">
    <source>
        <dbReference type="ARBA" id="ARBA00022967"/>
    </source>
</evidence>
<keyword evidence="8" id="KW-0067">ATP-binding</keyword>
<feature type="transmembrane region" description="Helical" evidence="8">
    <location>
        <begin position="584"/>
        <end position="604"/>
    </location>
</feature>
<dbReference type="InterPro" id="IPR018303">
    <property type="entry name" value="ATPase_P-typ_P_site"/>
</dbReference>
<evidence type="ECO:0000256" key="6">
    <source>
        <dbReference type="ARBA" id="ARBA00022989"/>
    </source>
</evidence>
<dbReference type="PANTHER" id="PTHR48085">
    <property type="entry name" value="CADMIUM/ZINC-TRANSPORTING ATPASE HMA2-RELATED"/>
    <property type="match status" value="1"/>
</dbReference>
<evidence type="ECO:0000313" key="11">
    <source>
        <dbReference type="Proteomes" id="UP001168505"/>
    </source>
</evidence>
<dbReference type="PROSITE" id="PS00154">
    <property type="entry name" value="ATPASE_E1_E2"/>
    <property type="match status" value="1"/>
</dbReference>
<evidence type="ECO:0000256" key="3">
    <source>
        <dbReference type="ARBA" id="ARBA00022692"/>
    </source>
</evidence>
<feature type="transmembrane region" description="Helical" evidence="8">
    <location>
        <begin position="249"/>
        <end position="267"/>
    </location>
</feature>
<accession>A0AAW7JPG7</accession>
<dbReference type="GO" id="GO:0016887">
    <property type="term" value="F:ATP hydrolysis activity"/>
    <property type="evidence" value="ECO:0007669"/>
    <property type="project" value="InterPro"/>
</dbReference>
<dbReference type="SFLD" id="SFLDF00027">
    <property type="entry name" value="p-type_atpase"/>
    <property type="match status" value="1"/>
</dbReference>
<dbReference type="CDD" id="cd07548">
    <property type="entry name" value="P-type_ATPase-Cd_Zn_Co_like"/>
    <property type="match status" value="1"/>
</dbReference>
<keyword evidence="7 8" id="KW-0472">Membrane</keyword>
<keyword evidence="4 8" id="KW-0479">Metal-binding</keyword>
<dbReference type="Gene3D" id="3.40.50.1000">
    <property type="entry name" value="HAD superfamily/HAD-like"/>
    <property type="match status" value="1"/>
</dbReference>
<organism evidence="10 11">
    <name type="scientific">Collinsella ihumii</name>
    <dbReference type="NCBI Taxonomy" id="1720204"/>
    <lineage>
        <taxon>Bacteria</taxon>
        <taxon>Bacillati</taxon>
        <taxon>Actinomycetota</taxon>
        <taxon>Coriobacteriia</taxon>
        <taxon>Coriobacteriales</taxon>
        <taxon>Coriobacteriaceae</taxon>
        <taxon>Collinsella</taxon>
    </lineage>
</organism>
<dbReference type="InterPro" id="IPR023214">
    <property type="entry name" value="HAD_sf"/>
</dbReference>
<dbReference type="NCBIfam" id="TIGR01512">
    <property type="entry name" value="ATPase-IB2_Cd"/>
    <property type="match status" value="1"/>
</dbReference>
<dbReference type="Gene3D" id="3.40.1110.10">
    <property type="entry name" value="Calcium-transporting ATPase, cytoplasmic domain N"/>
    <property type="match status" value="1"/>
</dbReference>